<name>A0AAQ3XZG0_9ENTE</name>
<evidence type="ECO:0000313" key="3">
    <source>
        <dbReference type="Proteomes" id="UP000195141"/>
    </source>
</evidence>
<accession>A0AAQ3XZG0</accession>
<dbReference type="Proteomes" id="UP000195141">
    <property type="component" value="Chromosome"/>
</dbReference>
<feature type="transmembrane region" description="Helical" evidence="1">
    <location>
        <begin position="5"/>
        <end position="25"/>
    </location>
</feature>
<evidence type="ECO:0000313" key="2">
    <source>
        <dbReference type="EMBL" id="WYJ88498.1"/>
    </source>
</evidence>
<protein>
    <submittedName>
        <fullName evidence="2">Uncharacterized protein</fullName>
    </submittedName>
</protein>
<gene>
    <name evidence="2" type="ORF">A5888_000217</name>
</gene>
<keyword evidence="1" id="KW-0812">Transmembrane</keyword>
<reference evidence="2" key="2">
    <citation type="submission" date="2024-03" db="EMBL/GenBank/DDBJ databases">
        <title>The Genome Sequence of Enterococcus sp. DIV0242b.</title>
        <authorList>
            <consortium name="The Broad Institute Genomics Platform"/>
            <consortium name="The Broad Institute Microbial Omics Core"/>
            <consortium name="The Broad Institute Genomic Center for Infectious Diseases"/>
            <person name="Earl A."/>
            <person name="Manson A."/>
            <person name="Gilmore M."/>
            <person name="Schwartman J."/>
            <person name="Shea T."/>
            <person name="Abouelleil A."/>
            <person name="Cao P."/>
            <person name="Chapman S."/>
            <person name="Cusick C."/>
            <person name="Young S."/>
            <person name="Neafsey D."/>
            <person name="Nusbaum C."/>
            <person name="Birren B."/>
        </authorList>
    </citation>
    <scope>NUCLEOTIDE SEQUENCE</scope>
    <source>
        <strain evidence="2">9E7_DIV0242</strain>
    </source>
</reference>
<feature type="transmembrane region" description="Helical" evidence="1">
    <location>
        <begin position="31"/>
        <end position="48"/>
    </location>
</feature>
<dbReference type="EMBL" id="CP147247">
    <property type="protein sequence ID" value="WYJ88498.1"/>
    <property type="molecule type" value="Genomic_DNA"/>
</dbReference>
<evidence type="ECO:0000256" key="1">
    <source>
        <dbReference type="SAM" id="Phobius"/>
    </source>
</evidence>
<keyword evidence="3" id="KW-1185">Reference proteome</keyword>
<dbReference type="AlphaFoldDB" id="A0AAQ3XZG0"/>
<keyword evidence="1" id="KW-1133">Transmembrane helix</keyword>
<proteinExistence type="predicted"/>
<reference evidence="2" key="1">
    <citation type="submission" date="2017-05" db="EMBL/GenBank/DDBJ databases">
        <authorList>
            <consortium name="The Broad Institute Genomics Platform"/>
            <consortium name="The Broad Institute Genomic Center for Infectious Diseases"/>
            <person name="Earl A."/>
            <person name="Manson A."/>
            <person name="Schwartman J."/>
            <person name="Gilmore M."/>
            <person name="Abouelleil A."/>
            <person name="Cao P."/>
            <person name="Chapman S."/>
            <person name="Cusick C."/>
            <person name="Shea T."/>
            <person name="Young S."/>
            <person name="Neafsey D."/>
            <person name="Nusbaum C."/>
            <person name="Birren B."/>
        </authorList>
    </citation>
    <scope>NUCLEOTIDE SEQUENCE</scope>
    <source>
        <strain evidence="2">9E7_DIV0242</strain>
    </source>
</reference>
<keyword evidence="1" id="KW-0472">Membrane</keyword>
<dbReference type="RefSeq" id="WP_339101863.1">
    <property type="nucleotide sequence ID" value="NZ_CP147247.1"/>
</dbReference>
<sequence length="58" mass="6619">MRKIIFGIVLFIVGYIVYTVNPTFFNLFKNVKALIKLSLIAAIILLAFRKKMTPDDGE</sequence>
<organism evidence="2 3">
    <name type="scientific">Candidatus Enterococcus clewellii</name>
    <dbReference type="NCBI Taxonomy" id="1834193"/>
    <lineage>
        <taxon>Bacteria</taxon>
        <taxon>Bacillati</taxon>
        <taxon>Bacillota</taxon>
        <taxon>Bacilli</taxon>
        <taxon>Lactobacillales</taxon>
        <taxon>Enterococcaceae</taxon>
        <taxon>Enterococcus</taxon>
    </lineage>
</organism>